<organism evidence="2 3">
    <name type="scientific">Panicum virgatum</name>
    <name type="common">Blackwell switchgrass</name>
    <dbReference type="NCBI Taxonomy" id="38727"/>
    <lineage>
        <taxon>Eukaryota</taxon>
        <taxon>Viridiplantae</taxon>
        <taxon>Streptophyta</taxon>
        <taxon>Embryophyta</taxon>
        <taxon>Tracheophyta</taxon>
        <taxon>Spermatophyta</taxon>
        <taxon>Magnoliopsida</taxon>
        <taxon>Liliopsida</taxon>
        <taxon>Poales</taxon>
        <taxon>Poaceae</taxon>
        <taxon>PACMAD clade</taxon>
        <taxon>Panicoideae</taxon>
        <taxon>Panicodae</taxon>
        <taxon>Paniceae</taxon>
        <taxon>Panicinae</taxon>
        <taxon>Panicum</taxon>
        <taxon>Panicum sect. Hiantes</taxon>
    </lineage>
</organism>
<sequence>MCAPLPPPPPARPARYDFLSSKPPPNYVCCLFGPRRHRLHHPLRHRAGPRGALPDRPLRRRRRRPSSRPRPREGARRGRRRRRGEGVRREPRATAPGSSPTPTKTWLQ</sequence>
<keyword evidence="3" id="KW-1185">Reference proteome</keyword>
<feature type="compositionally biased region" description="Basic residues" evidence="1">
    <location>
        <begin position="58"/>
        <end position="69"/>
    </location>
</feature>
<dbReference type="EMBL" id="CM029041">
    <property type="protein sequence ID" value="KAG2627590.1"/>
    <property type="molecule type" value="Genomic_DNA"/>
</dbReference>
<dbReference type="AlphaFoldDB" id="A0A8T0UXL0"/>
<comment type="caution">
    <text evidence="2">The sequence shown here is derived from an EMBL/GenBank/DDBJ whole genome shotgun (WGS) entry which is preliminary data.</text>
</comment>
<protein>
    <submittedName>
        <fullName evidence="2">Uncharacterized protein</fullName>
    </submittedName>
</protein>
<feature type="compositionally biased region" description="Polar residues" evidence="1">
    <location>
        <begin position="96"/>
        <end position="108"/>
    </location>
</feature>
<evidence type="ECO:0000256" key="1">
    <source>
        <dbReference type="SAM" id="MobiDB-lite"/>
    </source>
</evidence>
<feature type="region of interest" description="Disordered" evidence="1">
    <location>
        <begin position="1"/>
        <end position="23"/>
    </location>
</feature>
<name>A0A8T0UXL0_PANVG</name>
<evidence type="ECO:0000313" key="2">
    <source>
        <dbReference type="EMBL" id="KAG2627590.1"/>
    </source>
</evidence>
<accession>A0A8T0UXL0</accession>
<evidence type="ECO:0000313" key="3">
    <source>
        <dbReference type="Proteomes" id="UP000823388"/>
    </source>
</evidence>
<dbReference type="Proteomes" id="UP000823388">
    <property type="component" value="Chromosome 3K"/>
</dbReference>
<feature type="region of interest" description="Disordered" evidence="1">
    <location>
        <begin position="40"/>
        <end position="108"/>
    </location>
</feature>
<feature type="compositionally biased region" description="Pro residues" evidence="1">
    <location>
        <begin position="1"/>
        <end position="12"/>
    </location>
</feature>
<proteinExistence type="predicted"/>
<reference evidence="2" key="1">
    <citation type="submission" date="2020-05" db="EMBL/GenBank/DDBJ databases">
        <title>WGS assembly of Panicum virgatum.</title>
        <authorList>
            <person name="Lovell J.T."/>
            <person name="Jenkins J."/>
            <person name="Shu S."/>
            <person name="Juenger T.E."/>
            <person name="Schmutz J."/>
        </authorList>
    </citation>
    <scope>NUCLEOTIDE SEQUENCE</scope>
    <source>
        <strain evidence="2">AP13</strain>
    </source>
</reference>
<gene>
    <name evidence="2" type="ORF">PVAP13_3KG128592</name>
</gene>